<dbReference type="Proteomes" id="UP000092154">
    <property type="component" value="Unassembled WGS sequence"/>
</dbReference>
<proteinExistence type="predicted"/>
<dbReference type="EMBL" id="KV449187">
    <property type="protein sequence ID" value="OAX31920.1"/>
    <property type="molecule type" value="Genomic_DNA"/>
</dbReference>
<keyword evidence="3" id="KW-1185">Reference proteome</keyword>
<feature type="compositionally biased region" description="Basic and acidic residues" evidence="1">
    <location>
        <begin position="124"/>
        <end position="145"/>
    </location>
</feature>
<feature type="region of interest" description="Disordered" evidence="1">
    <location>
        <begin position="119"/>
        <end position="152"/>
    </location>
</feature>
<protein>
    <submittedName>
        <fullName evidence="2">Uncharacterized protein</fullName>
    </submittedName>
</protein>
<gene>
    <name evidence="2" type="ORF">K503DRAFT_787534</name>
</gene>
<evidence type="ECO:0000313" key="2">
    <source>
        <dbReference type="EMBL" id="OAX31920.1"/>
    </source>
</evidence>
<organism evidence="2 3">
    <name type="scientific">Rhizopogon vinicolor AM-OR11-026</name>
    <dbReference type="NCBI Taxonomy" id="1314800"/>
    <lineage>
        <taxon>Eukaryota</taxon>
        <taxon>Fungi</taxon>
        <taxon>Dikarya</taxon>
        <taxon>Basidiomycota</taxon>
        <taxon>Agaricomycotina</taxon>
        <taxon>Agaricomycetes</taxon>
        <taxon>Agaricomycetidae</taxon>
        <taxon>Boletales</taxon>
        <taxon>Suillineae</taxon>
        <taxon>Rhizopogonaceae</taxon>
        <taxon>Rhizopogon</taxon>
    </lineage>
</organism>
<dbReference type="InParanoid" id="A0A1B7MH41"/>
<reference evidence="2 3" key="1">
    <citation type="submission" date="2016-06" db="EMBL/GenBank/DDBJ databases">
        <title>Comparative genomics of the ectomycorrhizal sister species Rhizopogon vinicolor and Rhizopogon vesiculosus (Basidiomycota: Boletales) reveals a divergence of the mating type B locus.</title>
        <authorList>
            <consortium name="DOE Joint Genome Institute"/>
            <person name="Mujic A.B."/>
            <person name="Kuo A."/>
            <person name="Tritt A."/>
            <person name="Lipzen A."/>
            <person name="Chen C."/>
            <person name="Johnson J."/>
            <person name="Sharma A."/>
            <person name="Barry K."/>
            <person name="Grigoriev I.V."/>
            <person name="Spatafora J.W."/>
        </authorList>
    </citation>
    <scope>NUCLEOTIDE SEQUENCE [LARGE SCALE GENOMIC DNA]</scope>
    <source>
        <strain evidence="2 3">AM-OR11-026</strain>
    </source>
</reference>
<accession>A0A1B7MH41</accession>
<evidence type="ECO:0000256" key="1">
    <source>
        <dbReference type="SAM" id="MobiDB-lite"/>
    </source>
</evidence>
<dbReference type="AlphaFoldDB" id="A0A1B7MH41"/>
<evidence type="ECO:0000313" key="3">
    <source>
        <dbReference type="Proteomes" id="UP000092154"/>
    </source>
</evidence>
<name>A0A1B7MH41_9AGAM</name>
<sequence length="152" mass="17907">MVNQELHTGKYRNDTRISSILRKPPWSCYCYYDDSEPFSPQKLYYEWWGRGKDVRNVPLSLRRKGLWLQLMHCAPYMSMSQDLNNGDNLRRPHVVYKAFSLAHFALSCCDQDKFWKGTSKVKTNSRDRDSQKEAKEIVTRDEDTTSRTSPTT</sequence>